<keyword evidence="1" id="KW-0472">Membrane</keyword>
<evidence type="ECO:0000313" key="3">
    <source>
        <dbReference type="Proteomes" id="UP000292958"/>
    </source>
</evidence>
<feature type="transmembrane region" description="Helical" evidence="1">
    <location>
        <begin position="40"/>
        <end position="62"/>
    </location>
</feature>
<evidence type="ECO:0000313" key="2">
    <source>
        <dbReference type="EMBL" id="RZU40166.1"/>
    </source>
</evidence>
<organism evidence="2 3">
    <name type="scientific">Edaphobacter modestus</name>
    <dbReference type="NCBI Taxonomy" id="388466"/>
    <lineage>
        <taxon>Bacteria</taxon>
        <taxon>Pseudomonadati</taxon>
        <taxon>Acidobacteriota</taxon>
        <taxon>Terriglobia</taxon>
        <taxon>Terriglobales</taxon>
        <taxon>Acidobacteriaceae</taxon>
        <taxon>Edaphobacter</taxon>
    </lineage>
</organism>
<keyword evidence="3" id="KW-1185">Reference proteome</keyword>
<protein>
    <recommendedName>
        <fullName evidence="4">DUF4239 domain-containing protein</fullName>
    </recommendedName>
</protein>
<dbReference type="OrthoDB" id="4711656at2"/>
<accession>A0A4V2G4A7</accession>
<dbReference type="EMBL" id="SHKW01000001">
    <property type="protein sequence ID" value="RZU40166.1"/>
    <property type="molecule type" value="Genomic_DNA"/>
</dbReference>
<dbReference type="Pfam" id="PF14023">
    <property type="entry name" value="Bestrophin-like"/>
    <property type="match status" value="1"/>
</dbReference>
<keyword evidence="1" id="KW-1133">Transmembrane helix</keyword>
<name>A0A4V2G4A7_9BACT</name>
<evidence type="ECO:0008006" key="4">
    <source>
        <dbReference type="Google" id="ProtNLM"/>
    </source>
</evidence>
<gene>
    <name evidence="2" type="ORF">BDD14_1600</name>
</gene>
<proteinExistence type="predicted"/>
<reference evidence="2 3" key="1">
    <citation type="submission" date="2019-02" db="EMBL/GenBank/DDBJ databases">
        <title>Genomic Encyclopedia of Archaeal and Bacterial Type Strains, Phase II (KMG-II): from individual species to whole genera.</title>
        <authorList>
            <person name="Goeker M."/>
        </authorList>
    </citation>
    <scope>NUCLEOTIDE SEQUENCE [LARGE SCALE GENOMIC DNA]</scope>
    <source>
        <strain evidence="2 3">DSM 18101</strain>
    </source>
</reference>
<comment type="caution">
    <text evidence="2">The sequence shown here is derived from an EMBL/GenBank/DDBJ whole genome shotgun (WGS) entry which is preliminary data.</text>
</comment>
<dbReference type="Proteomes" id="UP000292958">
    <property type="component" value="Unassembled WGS sequence"/>
</dbReference>
<feature type="transmembrane region" description="Helical" evidence="1">
    <location>
        <begin position="181"/>
        <end position="199"/>
    </location>
</feature>
<feature type="transmembrane region" description="Helical" evidence="1">
    <location>
        <begin position="6"/>
        <end position="28"/>
    </location>
</feature>
<feature type="transmembrane region" description="Helical" evidence="1">
    <location>
        <begin position="205"/>
        <end position="225"/>
    </location>
</feature>
<sequence length="251" mass="26846">MSSPGLSLIAFVFIFGGAIVGMILRRALPDNHLRDDSRDVIKLATGLVGTISALVLGLLVASAKGFYDGQTTEITHISANIVFLDLALARYGPETKEAREALCNTTEIILDQSGSKDGARAYRLDPTSIGGGVLYDKIQALNPSDDLQRSIKSQALSMAVNIGQMRMLMYEQGTLSVSKPLLAIMVFWLTVTFVIWGLLAPPNGTVIAVMLASALSASGAILLILEMYSPYEGFIRVSDAPLRAALAYLGH</sequence>
<dbReference type="AlphaFoldDB" id="A0A4V2G4A7"/>
<dbReference type="InterPro" id="IPR025333">
    <property type="entry name" value="DUF4239"/>
</dbReference>
<keyword evidence="1" id="KW-0812">Transmembrane</keyword>
<evidence type="ECO:0000256" key="1">
    <source>
        <dbReference type="SAM" id="Phobius"/>
    </source>
</evidence>